<dbReference type="Pfam" id="PF02782">
    <property type="entry name" value="FGGY_C"/>
    <property type="match status" value="1"/>
</dbReference>
<feature type="domain" description="Carbohydrate kinase FGGY C-terminal" evidence="8">
    <location>
        <begin position="294"/>
        <end position="485"/>
    </location>
</feature>
<dbReference type="GO" id="GO:0005829">
    <property type="term" value="C:cytosol"/>
    <property type="evidence" value="ECO:0007669"/>
    <property type="project" value="TreeGrafter"/>
</dbReference>
<evidence type="ECO:0000259" key="7">
    <source>
        <dbReference type="Pfam" id="PF00370"/>
    </source>
</evidence>
<dbReference type="SUPFAM" id="SSF53067">
    <property type="entry name" value="Actin-like ATPase domain"/>
    <property type="match status" value="2"/>
</dbReference>
<dbReference type="InterPro" id="IPR000577">
    <property type="entry name" value="Carb_kinase_FGGY"/>
</dbReference>
<keyword evidence="6" id="KW-0119">Carbohydrate metabolism</keyword>
<gene>
    <name evidence="9" type="ORF">M408DRAFT_80789</name>
</gene>
<dbReference type="InterPro" id="IPR043129">
    <property type="entry name" value="ATPase_NBD"/>
</dbReference>
<comment type="catalytic activity">
    <reaction evidence="5 6">
        <text>D-xylulose + ATP = D-xylulose 5-phosphate + ADP + H(+)</text>
        <dbReference type="Rhea" id="RHEA:10964"/>
        <dbReference type="ChEBI" id="CHEBI:15378"/>
        <dbReference type="ChEBI" id="CHEBI:17140"/>
        <dbReference type="ChEBI" id="CHEBI:30616"/>
        <dbReference type="ChEBI" id="CHEBI:57737"/>
        <dbReference type="ChEBI" id="CHEBI:456216"/>
        <dbReference type="EC" id="2.7.1.17"/>
    </reaction>
</comment>
<proteinExistence type="inferred from homology"/>
<keyword evidence="2 6" id="KW-0859">Xylose metabolism</keyword>
<evidence type="ECO:0000256" key="3">
    <source>
        <dbReference type="ARBA" id="ARBA00022679"/>
    </source>
</evidence>
<dbReference type="FunFam" id="3.30.420.40:FF:000118">
    <property type="entry name" value="Xylulose kinase 2"/>
    <property type="match status" value="1"/>
</dbReference>
<dbReference type="InterPro" id="IPR042024">
    <property type="entry name" value="D-XK_euk"/>
</dbReference>
<keyword evidence="4 6" id="KW-0418">Kinase</keyword>
<organism evidence="9 10">
    <name type="scientific">Serendipita vermifera MAFF 305830</name>
    <dbReference type="NCBI Taxonomy" id="933852"/>
    <lineage>
        <taxon>Eukaryota</taxon>
        <taxon>Fungi</taxon>
        <taxon>Dikarya</taxon>
        <taxon>Basidiomycota</taxon>
        <taxon>Agaricomycotina</taxon>
        <taxon>Agaricomycetes</taxon>
        <taxon>Sebacinales</taxon>
        <taxon>Serendipitaceae</taxon>
        <taxon>Serendipita</taxon>
    </lineage>
</organism>
<dbReference type="EMBL" id="KN824388">
    <property type="protein sequence ID" value="KIM21242.1"/>
    <property type="molecule type" value="Genomic_DNA"/>
</dbReference>
<dbReference type="GO" id="GO:0004856">
    <property type="term" value="F:D-xylulokinase activity"/>
    <property type="evidence" value="ECO:0007669"/>
    <property type="project" value="UniProtKB-UniRule"/>
</dbReference>
<dbReference type="AlphaFoldDB" id="A0A0C2WV16"/>
<evidence type="ECO:0000256" key="1">
    <source>
        <dbReference type="ARBA" id="ARBA00009156"/>
    </source>
</evidence>
<evidence type="ECO:0000256" key="2">
    <source>
        <dbReference type="ARBA" id="ARBA00022629"/>
    </source>
</evidence>
<comment type="similarity">
    <text evidence="1 6">Belongs to the FGGY kinase family.</text>
</comment>
<evidence type="ECO:0000313" key="10">
    <source>
        <dbReference type="Proteomes" id="UP000054097"/>
    </source>
</evidence>
<sequence length="548" mass="59535">MSGPLFLGFDLSTQQLKAAIIDKLGVLVHESSVHFDRELSSYGTTNGALHSEVPGEVYCPVIVWIEALDVLMDKMKRSGVDFSAIVAVSGAAQQHGSVYWDGAAASLLHSLDATQPLACQLVPEAFATVKCPIWQDSSTTEECKIIEEKIGGAQKVSDISGSKAYERFTGAQILKMYRKHTGIYEATEHISLVSSFLASLFLCRIAPIEVSDASGMNLMDVETLKWDNSLLEACGGSSLRHKLGPEPVLGGRSIGTIGKWWVDKWGFNPACIVAPFTGDNPSTVVSLSSPGDAIISLGTSTTLLISIPPDSTSPKRTTTSHLLADPTTEGAYIAMLCYKNGALAREYVRDHYASKDWAEFNSLVESTPPGNEGYMGFYFPLYEIIPQNVVGDYLFLNGKPVPSIQDKKHHPRAILESQLLSIRSRIMSILPSDSHALKRLLLTGGSSANEVIRQMASDVLNLDAYIADSKEGGTVGGALLAMYAWWKLQGNEGDLADMKKGLKVDGFKLVAKPNPDNADLYEDMIPLYRKCENKVVKLSGKDGEDEYI</sequence>
<dbReference type="InterPro" id="IPR018485">
    <property type="entry name" value="FGGY_C"/>
</dbReference>
<dbReference type="CDD" id="cd07776">
    <property type="entry name" value="ASKHA_NBD_FGGY_SpXK-like"/>
    <property type="match status" value="1"/>
</dbReference>
<dbReference type="GO" id="GO:0042732">
    <property type="term" value="P:D-xylose metabolic process"/>
    <property type="evidence" value="ECO:0007669"/>
    <property type="project" value="UniProtKB-UniRule"/>
</dbReference>
<evidence type="ECO:0000256" key="6">
    <source>
        <dbReference type="RuleBase" id="RU367058"/>
    </source>
</evidence>
<dbReference type="EC" id="2.7.1.17" evidence="6"/>
<name>A0A0C2WV16_SERVB</name>
<dbReference type="Pfam" id="PF00370">
    <property type="entry name" value="FGGY_N"/>
    <property type="match status" value="1"/>
</dbReference>
<keyword evidence="6" id="KW-0547">Nucleotide-binding</keyword>
<evidence type="ECO:0000256" key="5">
    <source>
        <dbReference type="ARBA" id="ARBA00048885"/>
    </source>
</evidence>
<evidence type="ECO:0000313" key="9">
    <source>
        <dbReference type="EMBL" id="KIM21242.1"/>
    </source>
</evidence>
<dbReference type="OrthoDB" id="1728974at2759"/>
<dbReference type="Proteomes" id="UP000054097">
    <property type="component" value="Unassembled WGS sequence"/>
</dbReference>
<dbReference type="GO" id="GO:0005997">
    <property type="term" value="P:xylulose metabolic process"/>
    <property type="evidence" value="ECO:0007669"/>
    <property type="project" value="TreeGrafter"/>
</dbReference>
<protein>
    <recommendedName>
        <fullName evidence="6">Xylulose kinase</fullName>
        <ecNumber evidence="6">2.7.1.17</ecNumber>
    </recommendedName>
</protein>
<dbReference type="InterPro" id="IPR018484">
    <property type="entry name" value="FGGY_N"/>
</dbReference>
<evidence type="ECO:0000256" key="4">
    <source>
        <dbReference type="ARBA" id="ARBA00022777"/>
    </source>
</evidence>
<keyword evidence="3 6" id="KW-0808">Transferase</keyword>
<dbReference type="HOGENOM" id="CLU_016149_8_0_1"/>
<accession>A0A0C2WV16</accession>
<feature type="domain" description="Carbohydrate kinase FGGY N-terminal" evidence="7">
    <location>
        <begin position="130"/>
        <end position="285"/>
    </location>
</feature>
<dbReference type="PANTHER" id="PTHR10196:SF57">
    <property type="entry name" value="XYLULOSE KINASE"/>
    <property type="match status" value="1"/>
</dbReference>
<evidence type="ECO:0000259" key="8">
    <source>
        <dbReference type="Pfam" id="PF02782"/>
    </source>
</evidence>
<comment type="function">
    <text evidence="6">Highly specific D-xylulose kinase which participates in the catabolism of xylose. Xylose is a major component of hemicelluloses such as xylan. Most fungi utilize D-xylose via three enzymatic reactions, xylose reductase (XR), xylitol dehydrogenase (XDH), and xylulokinase, to form xylulose 5-phosphate, which enters pentose phosphate pathway.</text>
</comment>
<keyword evidence="10" id="KW-1185">Reference proteome</keyword>
<reference evidence="9 10" key="1">
    <citation type="submission" date="2014-04" db="EMBL/GenBank/DDBJ databases">
        <authorList>
            <consortium name="DOE Joint Genome Institute"/>
            <person name="Kuo A."/>
            <person name="Zuccaro A."/>
            <person name="Kohler A."/>
            <person name="Nagy L.G."/>
            <person name="Floudas D."/>
            <person name="Copeland A."/>
            <person name="Barry K.W."/>
            <person name="Cichocki N."/>
            <person name="Veneault-Fourrey C."/>
            <person name="LaButti K."/>
            <person name="Lindquist E.A."/>
            <person name="Lipzen A."/>
            <person name="Lundell T."/>
            <person name="Morin E."/>
            <person name="Murat C."/>
            <person name="Sun H."/>
            <person name="Tunlid A."/>
            <person name="Henrissat B."/>
            <person name="Grigoriev I.V."/>
            <person name="Hibbett D.S."/>
            <person name="Martin F."/>
            <person name="Nordberg H.P."/>
            <person name="Cantor M.N."/>
            <person name="Hua S.X."/>
        </authorList>
    </citation>
    <scope>NUCLEOTIDE SEQUENCE [LARGE SCALE GENOMIC DNA]</scope>
    <source>
        <strain evidence="9 10">MAFF 305830</strain>
    </source>
</reference>
<dbReference type="PANTHER" id="PTHR10196">
    <property type="entry name" value="SUGAR KINASE"/>
    <property type="match status" value="1"/>
</dbReference>
<dbReference type="GO" id="GO:0005524">
    <property type="term" value="F:ATP binding"/>
    <property type="evidence" value="ECO:0007669"/>
    <property type="project" value="UniProtKB-UniRule"/>
</dbReference>
<dbReference type="PIRSF" id="PIRSF000538">
    <property type="entry name" value="GlpK"/>
    <property type="match status" value="1"/>
</dbReference>
<dbReference type="STRING" id="933852.A0A0C2WV16"/>
<keyword evidence="6" id="KW-0067">ATP-binding</keyword>
<reference evidence="10" key="2">
    <citation type="submission" date="2015-01" db="EMBL/GenBank/DDBJ databases">
        <title>Evolutionary Origins and Diversification of the Mycorrhizal Mutualists.</title>
        <authorList>
            <consortium name="DOE Joint Genome Institute"/>
            <consortium name="Mycorrhizal Genomics Consortium"/>
            <person name="Kohler A."/>
            <person name="Kuo A."/>
            <person name="Nagy L.G."/>
            <person name="Floudas D."/>
            <person name="Copeland A."/>
            <person name="Barry K.W."/>
            <person name="Cichocki N."/>
            <person name="Veneault-Fourrey C."/>
            <person name="LaButti K."/>
            <person name="Lindquist E.A."/>
            <person name="Lipzen A."/>
            <person name="Lundell T."/>
            <person name="Morin E."/>
            <person name="Murat C."/>
            <person name="Riley R."/>
            <person name="Ohm R."/>
            <person name="Sun H."/>
            <person name="Tunlid A."/>
            <person name="Henrissat B."/>
            <person name="Grigoriev I.V."/>
            <person name="Hibbett D.S."/>
            <person name="Martin F."/>
        </authorList>
    </citation>
    <scope>NUCLEOTIDE SEQUENCE [LARGE SCALE GENOMIC DNA]</scope>
    <source>
        <strain evidence="10">MAFF 305830</strain>
    </source>
</reference>
<dbReference type="Gene3D" id="3.30.420.40">
    <property type="match status" value="2"/>
</dbReference>